<name>A0A2U1PL49_ARTAN</name>
<dbReference type="Proteomes" id="UP000245207">
    <property type="component" value="Unassembled WGS sequence"/>
</dbReference>
<proteinExistence type="predicted"/>
<protein>
    <submittedName>
        <fullName evidence="1">Uncharacterized protein</fullName>
    </submittedName>
</protein>
<dbReference type="EMBL" id="PKPP01001014">
    <property type="protein sequence ID" value="PWA86468.1"/>
    <property type="molecule type" value="Genomic_DNA"/>
</dbReference>
<comment type="caution">
    <text evidence="1">The sequence shown here is derived from an EMBL/GenBank/DDBJ whole genome shotgun (WGS) entry which is preliminary data.</text>
</comment>
<reference evidence="1 2" key="1">
    <citation type="journal article" date="2018" name="Mol. Plant">
        <title>The genome of Artemisia annua provides insight into the evolution of Asteraceae family and artemisinin biosynthesis.</title>
        <authorList>
            <person name="Shen Q."/>
            <person name="Zhang L."/>
            <person name="Liao Z."/>
            <person name="Wang S."/>
            <person name="Yan T."/>
            <person name="Shi P."/>
            <person name="Liu M."/>
            <person name="Fu X."/>
            <person name="Pan Q."/>
            <person name="Wang Y."/>
            <person name="Lv Z."/>
            <person name="Lu X."/>
            <person name="Zhang F."/>
            <person name="Jiang W."/>
            <person name="Ma Y."/>
            <person name="Chen M."/>
            <person name="Hao X."/>
            <person name="Li L."/>
            <person name="Tang Y."/>
            <person name="Lv G."/>
            <person name="Zhou Y."/>
            <person name="Sun X."/>
            <person name="Brodelius P.E."/>
            <person name="Rose J.K.C."/>
            <person name="Tang K."/>
        </authorList>
    </citation>
    <scope>NUCLEOTIDE SEQUENCE [LARGE SCALE GENOMIC DNA]</scope>
    <source>
        <strain evidence="2">cv. Huhao1</strain>
        <tissue evidence="1">Leaf</tissue>
    </source>
</reference>
<dbReference type="OrthoDB" id="1704390at2759"/>
<organism evidence="1 2">
    <name type="scientific">Artemisia annua</name>
    <name type="common">Sweet wormwood</name>
    <dbReference type="NCBI Taxonomy" id="35608"/>
    <lineage>
        <taxon>Eukaryota</taxon>
        <taxon>Viridiplantae</taxon>
        <taxon>Streptophyta</taxon>
        <taxon>Embryophyta</taxon>
        <taxon>Tracheophyta</taxon>
        <taxon>Spermatophyta</taxon>
        <taxon>Magnoliopsida</taxon>
        <taxon>eudicotyledons</taxon>
        <taxon>Gunneridae</taxon>
        <taxon>Pentapetalae</taxon>
        <taxon>asterids</taxon>
        <taxon>campanulids</taxon>
        <taxon>Asterales</taxon>
        <taxon>Asteraceae</taxon>
        <taxon>Asteroideae</taxon>
        <taxon>Anthemideae</taxon>
        <taxon>Artemisiinae</taxon>
        <taxon>Artemisia</taxon>
    </lineage>
</organism>
<gene>
    <name evidence="1" type="ORF">CTI12_AA139680</name>
</gene>
<accession>A0A2U1PL49</accession>
<evidence type="ECO:0000313" key="2">
    <source>
        <dbReference type="Proteomes" id="UP000245207"/>
    </source>
</evidence>
<sequence length="196" mass="21583">MHPLMSGFKNPSFSGILNLKSLHLLTDERKCVLREAISTDHGLFMALTETLKAFDQWLCGNCMTLHALSRACHHPDGLVHFSKGSDDMSGYIVGISKPCNKESETKGTEGLVLDADLLDRVFKVPIITVKSIPHGCRLAFSQALKTVLYKVVAQPGSVDAWVRLLLFPRFLALQPAVGAKPVGTPSYSEPVWFTKF</sequence>
<dbReference type="AlphaFoldDB" id="A0A2U1PL49"/>
<keyword evidence="2" id="KW-1185">Reference proteome</keyword>
<evidence type="ECO:0000313" key="1">
    <source>
        <dbReference type="EMBL" id="PWA86468.1"/>
    </source>
</evidence>